<gene>
    <name evidence="2" type="ORF">GSPATT00029039001</name>
</gene>
<accession>A0BHI7</accession>
<proteinExistence type="predicted"/>
<feature type="transmembrane region" description="Helical" evidence="1">
    <location>
        <begin position="59"/>
        <end position="80"/>
    </location>
</feature>
<dbReference type="Proteomes" id="UP000000600">
    <property type="component" value="Unassembled WGS sequence"/>
</dbReference>
<name>A0BHI7_PARTE</name>
<feature type="transmembrane region" description="Helical" evidence="1">
    <location>
        <begin position="138"/>
        <end position="156"/>
    </location>
</feature>
<dbReference type="GeneID" id="5011186"/>
<evidence type="ECO:0000256" key="1">
    <source>
        <dbReference type="SAM" id="Phobius"/>
    </source>
</evidence>
<dbReference type="KEGG" id="ptm:GSPATT00029039001"/>
<organism evidence="2 3">
    <name type="scientific">Paramecium tetraurelia</name>
    <dbReference type="NCBI Taxonomy" id="5888"/>
    <lineage>
        <taxon>Eukaryota</taxon>
        <taxon>Sar</taxon>
        <taxon>Alveolata</taxon>
        <taxon>Ciliophora</taxon>
        <taxon>Intramacronucleata</taxon>
        <taxon>Oligohymenophorea</taxon>
        <taxon>Peniculida</taxon>
        <taxon>Parameciidae</taxon>
        <taxon>Paramecium</taxon>
    </lineage>
</organism>
<keyword evidence="1" id="KW-0812">Transmembrane</keyword>
<sequence>MTFLQQYQIQYLQFHLCDKDIQLITTYSQTLLIFFQILYSNYNLQFQIDSGHYRKRQKLILLSNILFTIQSKPHTCYIIILKREWFYPQQDIQNYIPQSFHYQIIKAYDLSLNLFFAVTLMLYISQDCFHINEKPVKIISYYSLVLISLSSYYFRISKLYSLIYLKNEGSEFLFYFHLCNQNQSLYFIQFIIHQQMICLF</sequence>
<dbReference type="EMBL" id="CT867995">
    <property type="protein sequence ID" value="CAK58004.1"/>
    <property type="molecule type" value="Genomic_DNA"/>
</dbReference>
<keyword evidence="1" id="KW-1133">Transmembrane helix</keyword>
<feature type="transmembrane region" description="Helical" evidence="1">
    <location>
        <begin position="107"/>
        <end position="126"/>
    </location>
</feature>
<reference evidence="2 3" key="1">
    <citation type="journal article" date="2006" name="Nature">
        <title>Global trends of whole-genome duplications revealed by the ciliate Paramecium tetraurelia.</title>
        <authorList>
            <consortium name="Genoscope"/>
            <person name="Aury J.-M."/>
            <person name="Jaillon O."/>
            <person name="Duret L."/>
            <person name="Noel B."/>
            <person name="Jubin C."/>
            <person name="Porcel B.M."/>
            <person name="Segurens B."/>
            <person name="Daubin V."/>
            <person name="Anthouard V."/>
            <person name="Aiach N."/>
            <person name="Arnaiz O."/>
            <person name="Billaut A."/>
            <person name="Beisson J."/>
            <person name="Blanc I."/>
            <person name="Bouhouche K."/>
            <person name="Camara F."/>
            <person name="Duharcourt S."/>
            <person name="Guigo R."/>
            <person name="Gogendeau D."/>
            <person name="Katinka M."/>
            <person name="Keller A.-M."/>
            <person name="Kissmehl R."/>
            <person name="Klotz C."/>
            <person name="Koll F."/>
            <person name="Le Moue A."/>
            <person name="Lepere C."/>
            <person name="Malinsky S."/>
            <person name="Nowacki M."/>
            <person name="Nowak J.K."/>
            <person name="Plattner H."/>
            <person name="Poulain J."/>
            <person name="Ruiz F."/>
            <person name="Serrano V."/>
            <person name="Zagulski M."/>
            <person name="Dessen P."/>
            <person name="Betermier M."/>
            <person name="Weissenbach J."/>
            <person name="Scarpelli C."/>
            <person name="Schachter V."/>
            <person name="Sperling L."/>
            <person name="Meyer E."/>
            <person name="Cohen J."/>
            <person name="Wincker P."/>
        </authorList>
    </citation>
    <scope>NUCLEOTIDE SEQUENCE [LARGE SCALE GENOMIC DNA]</scope>
    <source>
        <strain evidence="2 3">Stock d4-2</strain>
    </source>
</reference>
<dbReference type="InParanoid" id="A0BHI7"/>
<keyword evidence="3" id="KW-1185">Reference proteome</keyword>
<keyword evidence="1" id="KW-0472">Membrane</keyword>
<evidence type="ECO:0000313" key="2">
    <source>
        <dbReference type="EMBL" id="CAK58004.1"/>
    </source>
</evidence>
<dbReference type="RefSeq" id="XP_001425402.1">
    <property type="nucleotide sequence ID" value="XM_001425365.1"/>
</dbReference>
<evidence type="ECO:0000313" key="3">
    <source>
        <dbReference type="Proteomes" id="UP000000600"/>
    </source>
</evidence>
<dbReference type="HOGENOM" id="CLU_1368551_0_0_1"/>
<evidence type="ECO:0008006" key="4">
    <source>
        <dbReference type="Google" id="ProtNLM"/>
    </source>
</evidence>
<protein>
    <recommendedName>
        <fullName evidence="4">Transmembrane protein</fullName>
    </recommendedName>
</protein>
<feature type="transmembrane region" description="Helical" evidence="1">
    <location>
        <begin position="21"/>
        <end position="39"/>
    </location>
</feature>
<dbReference type="AlphaFoldDB" id="A0BHI7"/>